<dbReference type="EMBL" id="FMZX01000001">
    <property type="protein sequence ID" value="SDC14057.1"/>
    <property type="molecule type" value="Genomic_DNA"/>
</dbReference>
<keyword evidence="1" id="KW-0378">Hydrolase</keyword>
<dbReference type="AlphaFoldDB" id="A0A1G6J5W7"/>
<dbReference type="Gene3D" id="3.40.50.1820">
    <property type="entry name" value="alpha/beta hydrolase"/>
    <property type="match status" value="1"/>
</dbReference>
<dbReference type="PANTHER" id="PTHR46118:SF4">
    <property type="entry name" value="PROTEIN ABHD11"/>
    <property type="match status" value="1"/>
</dbReference>
<dbReference type="STRING" id="938405.SAMN02927895_00256"/>
<feature type="domain" description="AB hydrolase-1" evidence="2">
    <location>
        <begin position="12"/>
        <end position="240"/>
    </location>
</feature>
<dbReference type="Pfam" id="PF00561">
    <property type="entry name" value="Abhydrolase_1"/>
    <property type="match status" value="1"/>
</dbReference>
<dbReference type="GO" id="GO:0016787">
    <property type="term" value="F:hydrolase activity"/>
    <property type="evidence" value="ECO:0007669"/>
    <property type="project" value="UniProtKB-KW"/>
</dbReference>
<reference evidence="3 4" key="1">
    <citation type="submission" date="2016-10" db="EMBL/GenBank/DDBJ databases">
        <authorList>
            <person name="de Groot N.N."/>
        </authorList>
    </citation>
    <scope>NUCLEOTIDE SEQUENCE [LARGE SCALE GENOMIC DNA]</scope>
    <source>
        <strain evidence="3 4">CPCC 100156</strain>
    </source>
</reference>
<name>A0A1G6J5W7_9PROT</name>
<evidence type="ECO:0000313" key="4">
    <source>
        <dbReference type="Proteomes" id="UP000198925"/>
    </source>
</evidence>
<evidence type="ECO:0000259" key="2">
    <source>
        <dbReference type="Pfam" id="PF00561"/>
    </source>
</evidence>
<evidence type="ECO:0000256" key="1">
    <source>
        <dbReference type="ARBA" id="ARBA00022801"/>
    </source>
</evidence>
<dbReference type="PRINTS" id="PR00111">
    <property type="entry name" value="ABHYDROLASE"/>
</dbReference>
<accession>A0A1G6J5W7</accession>
<dbReference type="InterPro" id="IPR000639">
    <property type="entry name" value="Epox_hydrolase-like"/>
</dbReference>
<dbReference type="SUPFAM" id="SSF53474">
    <property type="entry name" value="alpha/beta-Hydrolases"/>
    <property type="match status" value="1"/>
</dbReference>
<protein>
    <submittedName>
        <fullName evidence="3">Pimeloyl-ACP methyl ester carboxylesterase</fullName>
    </submittedName>
</protein>
<evidence type="ECO:0000313" key="3">
    <source>
        <dbReference type="EMBL" id="SDC14057.1"/>
    </source>
</evidence>
<dbReference type="RefSeq" id="WP_090659412.1">
    <property type="nucleotide sequence ID" value="NZ_FMZX01000001.1"/>
</dbReference>
<dbReference type="InterPro" id="IPR000073">
    <property type="entry name" value="AB_hydrolase_1"/>
</dbReference>
<dbReference type="PANTHER" id="PTHR46118">
    <property type="entry name" value="PROTEIN ABHD11"/>
    <property type="match status" value="1"/>
</dbReference>
<dbReference type="InterPro" id="IPR029058">
    <property type="entry name" value="AB_hydrolase_fold"/>
</dbReference>
<keyword evidence="4" id="KW-1185">Reference proteome</keyword>
<organism evidence="3 4">
    <name type="scientific">Belnapia rosea</name>
    <dbReference type="NCBI Taxonomy" id="938405"/>
    <lineage>
        <taxon>Bacteria</taxon>
        <taxon>Pseudomonadati</taxon>
        <taxon>Pseudomonadota</taxon>
        <taxon>Alphaproteobacteria</taxon>
        <taxon>Acetobacterales</taxon>
        <taxon>Roseomonadaceae</taxon>
        <taxon>Belnapia</taxon>
    </lineage>
</organism>
<dbReference type="PRINTS" id="PR00412">
    <property type="entry name" value="EPOXHYDRLASE"/>
</dbReference>
<dbReference type="Proteomes" id="UP000198925">
    <property type="component" value="Unassembled WGS sequence"/>
</dbReference>
<proteinExistence type="predicted"/>
<gene>
    <name evidence="3" type="ORF">SAMN04487779_100169</name>
</gene>
<sequence>MRLNLVEAGDGPPVILLHGLFGAAQNWGAVQRHLSARHRVLALDLRNHGASRRAAAMDYPAMAQDVAETMQAMGAAPAAVIGHSMGGKVAMALALTAPQHVSRLVVVDIAPVTYPPALRAYVEAMQAVPLQSGLTRRDADAALAAAIPEASIRAFLVQNLRMQDDPPSWRLGLAEIGAAMPVIESFPELPGRYEGQTLVINGERSGYIRPESHPRFQALFPAARFATVPGVGHWVHAENPSGFLGLVDPFLD</sequence>